<feature type="compositionally biased region" description="Basic and acidic residues" evidence="1">
    <location>
        <begin position="57"/>
        <end position="67"/>
    </location>
</feature>
<dbReference type="InterPro" id="IPR013429">
    <property type="entry name" value="Regulatory_FmdB_Zinc_ribbon"/>
</dbReference>
<dbReference type="SMART" id="SM00834">
    <property type="entry name" value="CxxC_CXXC_SSSS"/>
    <property type="match status" value="1"/>
</dbReference>
<name>A0ABS4XJV8_9MICC</name>
<evidence type="ECO:0000259" key="2">
    <source>
        <dbReference type="SMART" id="SM00834"/>
    </source>
</evidence>
<dbReference type="RefSeq" id="WP_210002534.1">
    <property type="nucleotide sequence ID" value="NZ_BAAAJY010000004.1"/>
</dbReference>
<dbReference type="EMBL" id="JAGIOF010000004">
    <property type="protein sequence ID" value="MBP2388720.1"/>
    <property type="molecule type" value="Genomic_DNA"/>
</dbReference>
<feature type="compositionally biased region" description="Polar residues" evidence="1">
    <location>
        <begin position="73"/>
        <end position="83"/>
    </location>
</feature>
<keyword evidence="4" id="KW-1185">Reference proteome</keyword>
<feature type="region of interest" description="Disordered" evidence="1">
    <location>
        <begin position="57"/>
        <end position="94"/>
    </location>
</feature>
<gene>
    <name evidence="3" type="ORF">JOF47_004293</name>
</gene>
<accession>A0ABS4XJV8</accession>
<reference evidence="3 4" key="1">
    <citation type="submission" date="2021-03" db="EMBL/GenBank/DDBJ databases">
        <title>Sequencing the genomes of 1000 actinobacteria strains.</title>
        <authorList>
            <person name="Klenk H.-P."/>
        </authorList>
    </citation>
    <scope>NUCLEOTIDE SEQUENCE [LARGE SCALE GENOMIC DNA]</scope>
    <source>
        <strain evidence="3 4">DSM 15797</strain>
    </source>
</reference>
<dbReference type="Proteomes" id="UP001296993">
    <property type="component" value="Unassembled WGS sequence"/>
</dbReference>
<protein>
    <submittedName>
        <fullName evidence="3">FmdB family regulatory protein</fullName>
    </submittedName>
</protein>
<sequence length="94" mass="10606">MPLYDFRCPEGTVFESAFPMTTVPDSTTCPECRQQARRQMSSPRLSIANTAEFKLIDSTKRSAHEPEVVTGRTGATKQATRYTHNPLHQKLPRP</sequence>
<feature type="domain" description="Putative regulatory protein FmdB zinc ribbon" evidence="2">
    <location>
        <begin position="1"/>
        <end position="41"/>
    </location>
</feature>
<dbReference type="Pfam" id="PF09723">
    <property type="entry name" value="Zn_ribbon_8"/>
    <property type="match status" value="1"/>
</dbReference>
<evidence type="ECO:0000256" key="1">
    <source>
        <dbReference type="SAM" id="MobiDB-lite"/>
    </source>
</evidence>
<dbReference type="NCBIfam" id="TIGR02605">
    <property type="entry name" value="CxxC_CxxC_SSSS"/>
    <property type="match status" value="1"/>
</dbReference>
<evidence type="ECO:0000313" key="4">
    <source>
        <dbReference type="Proteomes" id="UP001296993"/>
    </source>
</evidence>
<organism evidence="3 4">
    <name type="scientific">Paeniglutamicibacter kerguelensis</name>
    <dbReference type="NCBI Taxonomy" id="254788"/>
    <lineage>
        <taxon>Bacteria</taxon>
        <taxon>Bacillati</taxon>
        <taxon>Actinomycetota</taxon>
        <taxon>Actinomycetes</taxon>
        <taxon>Micrococcales</taxon>
        <taxon>Micrococcaceae</taxon>
        <taxon>Paeniglutamicibacter</taxon>
    </lineage>
</organism>
<evidence type="ECO:0000313" key="3">
    <source>
        <dbReference type="EMBL" id="MBP2388720.1"/>
    </source>
</evidence>
<comment type="caution">
    <text evidence="3">The sequence shown here is derived from an EMBL/GenBank/DDBJ whole genome shotgun (WGS) entry which is preliminary data.</text>
</comment>
<proteinExistence type="predicted"/>